<protein>
    <submittedName>
        <fullName evidence="1">Uncharacterized protein</fullName>
    </submittedName>
</protein>
<keyword evidence="2" id="KW-1185">Reference proteome</keyword>
<name>A0ABQ8AXU0_BRANA</name>
<sequence>MGSDLWYESFLKYGSSPLFDLLGALTSSSSYLEDGGELRSLTRLRTRSFFVRYALAGETVSMKIFKFICIDKNQDSTSVYIHQ</sequence>
<dbReference type="EMBL" id="JAGKQM010000012">
    <property type="protein sequence ID" value="KAH0897334.1"/>
    <property type="molecule type" value="Genomic_DNA"/>
</dbReference>
<accession>A0ABQ8AXU0</accession>
<gene>
    <name evidence="1" type="ORF">HID58_046902</name>
</gene>
<feature type="non-terminal residue" evidence="1">
    <location>
        <position position="83"/>
    </location>
</feature>
<evidence type="ECO:0000313" key="2">
    <source>
        <dbReference type="Proteomes" id="UP000824890"/>
    </source>
</evidence>
<organism evidence="1 2">
    <name type="scientific">Brassica napus</name>
    <name type="common">Rape</name>
    <dbReference type="NCBI Taxonomy" id="3708"/>
    <lineage>
        <taxon>Eukaryota</taxon>
        <taxon>Viridiplantae</taxon>
        <taxon>Streptophyta</taxon>
        <taxon>Embryophyta</taxon>
        <taxon>Tracheophyta</taxon>
        <taxon>Spermatophyta</taxon>
        <taxon>Magnoliopsida</taxon>
        <taxon>eudicotyledons</taxon>
        <taxon>Gunneridae</taxon>
        <taxon>Pentapetalae</taxon>
        <taxon>rosids</taxon>
        <taxon>malvids</taxon>
        <taxon>Brassicales</taxon>
        <taxon>Brassicaceae</taxon>
        <taxon>Brassiceae</taxon>
        <taxon>Brassica</taxon>
    </lineage>
</organism>
<dbReference type="Proteomes" id="UP000824890">
    <property type="component" value="Unassembled WGS sequence"/>
</dbReference>
<reference evidence="1 2" key="1">
    <citation type="submission" date="2021-05" db="EMBL/GenBank/DDBJ databases">
        <title>Genome Assembly of Synthetic Allotetraploid Brassica napus Reveals Homoeologous Exchanges between Subgenomes.</title>
        <authorList>
            <person name="Davis J.T."/>
        </authorList>
    </citation>
    <scope>NUCLEOTIDE SEQUENCE [LARGE SCALE GENOMIC DNA]</scope>
    <source>
        <strain evidence="2">cv. Da-Ae</strain>
        <tissue evidence="1">Seedling</tissue>
    </source>
</reference>
<comment type="caution">
    <text evidence="1">The sequence shown here is derived from an EMBL/GenBank/DDBJ whole genome shotgun (WGS) entry which is preliminary data.</text>
</comment>
<proteinExistence type="predicted"/>
<evidence type="ECO:0000313" key="1">
    <source>
        <dbReference type="EMBL" id="KAH0897334.1"/>
    </source>
</evidence>